<comment type="caution">
    <text evidence="1">The sequence shown here is derived from an EMBL/GenBank/DDBJ whole genome shotgun (WGS) entry which is preliminary data.</text>
</comment>
<evidence type="ECO:0000313" key="2">
    <source>
        <dbReference type="Proteomes" id="UP000605986"/>
    </source>
</evidence>
<dbReference type="AlphaFoldDB" id="A0A8H4KR41"/>
<dbReference type="Proteomes" id="UP000605986">
    <property type="component" value="Unassembled WGS sequence"/>
</dbReference>
<proteinExistence type="predicted"/>
<evidence type="ECO:0000313" key="1">
    <source>
        <dbReference type="EMBL" id="KAF4455920.1"/>
    </source>
</evidence>
<dbReference type="OrthoDB" id="10374827at2759"/>
<keyword evidence="2" id="KW-1185">Reference proteome</keyword>
<protein>
    <submittedName>
        <fullName evidence="1">Uncharacterized protein</fullName>
    </submittedName>
</protein>
<dbReference type="EMBL" id="JAADJG010000075">
    <property type="protein sequence ID" value="KAF4455920.1"/>
    <property type="molecule type" value="Genomic_DNA"/>
</dbReference>
<reference evidence="1" key="1">
    <citation type="submission" date="2020-01" db="EMBL/GenBank/DDBJ databases">
        <title>Identification and distribution of gene clusters putatively required for synthesis of sphingolipid metabolism inhibitors in phylogenetically diverse species of the filamentous fungus Fusarium.</title>
        <authorList>
            <person name="Kim H.-S."/>
            <person name="Busman M."/>
            <person name="Brown D.W."/>
            <person name="Divon H."/>
            <person name="Uhlig S."/>
            <person name="Proctor R.H."/>
        </authorList>
    </citation>
    <scope>NUCLEOTIDE SEQUENCE</scope>
    <source>
        <strain evidence="1">NRRL 53441</strain>
    </source>
</reference>
<organism evidence="1 2">
    <name type="scientific">Fusarium austroafricanum</name>
    <dbReference type="NCBI Taxonomy" id="2364996"/>
    <lineage>
        <taxon>Eukaryota</taxon>
        <taxon>Fungi</taxon>
        <taxon>Dikarya</taxon>
        <taxon>Ascomycota</taxon>
        <taxon>Pezizomycotina</taxon>
        <taxon>Sordariomycetes</taxon>
        <taxon>Hypocreomycetidae</taxon>
        <taxon>Hypocreales</taxon>
        <taxon>Nectriaceae</taxon>
        <taxon>Fusarium</taxon>
        <taxon>Fusarium concolor species complex</taxon>
    </lineage>
</organism>
<accession>A0A8H4KR41</accession>
<gene>
    <name evidence="1" type="ORF">F53441_1858</name>
</gene>
<sequence>MTMASPNNTSSEPAEHIIEQDVGGLSEDQLRILAKSFAIFIASKGQPLDLNYYMQKMEDIGPRLFLEYIREELHDHMNIGPISDSGDNYGENLAEDAKLFERILTCKGAKTTPAAYTDEGSCDVPDEVLLHRFGEIWSQNLDPVNTLANDRKPVLAVTLGYASGRRGEYPELSSSKAIPRALLGTLGKCQSESQVPGEINPWHPCPPPSKLPNPTHVQVVPGAKNVPPPPQPNMASRPGMFTASGTSSASWNIASSIFTASGSLQLRPANLSGEFGFKVAVILLLVCQSLKLHS</sequence>
<name>A0A8H4KR41_9HYPO</name>